<dbReference type="EMBL" id="CP001823">
    <property type="protein sequence ID" value="ACZ39704.1"/>
    <property type="molecule type" value="Genomic_DNA"/>
</dbReference>
<accession>D1C758</accession>
<dbReference type="HOGENOM" id="CLU_044844_0_0_0"/>
<dbReference type="InterPro" id="IPR048031">
    <property type="entry name" value="ScyD/ScyE-like"/>
</dbReference>
<gene>
    <name evidence="1" type="ordered locus">Sthe_2283</name>
</gene>
<dbReference type="Gene3D" id="2.120.10.30">
    <property type="entry name" value="TolB, C-terminal domain"/>
    <property type="match status" value="1"/>
</dbReference>
<dbReference type="RefSeq" id="WP_012872745.1">
    <property type="nucleotide sequence ID" value="NC_013523.1"/>
</dbReference>
<dbReference type="AlphaFoldDB" id="D1C758"/>
<name>D1C758_SPHTD</name>
<dbReference type="Proteomes" id="UP000002027">
    <property type="component" value="Chromosome 1"/>
</dbReference>
<dbReference type="InterPro" id="IPR011042">
    <property type="entry name" value="6-blade_b-propeller_TolB-like"/>
</dbReference>
<reference evidence="2" key="1">
    <citation type="submission" date="2009-11" db="EMBL/GenBank/DDBJ databases">
        <title>The complete chromosome 1 of Sphaerobacter thermophilus DSM 20745.</title>
        <authorList>
            <person name="Lucas S."/>
            <person name="Copeland A."/>
            <person name="Lapidus A."/>
            <person name="Glavina del Rio T."/>
            <person name="Dalin E."/>
            <person name="Tice H."/>
            <person name="Bruce D."/>
            <person name="Goodwin L."/>
            <person name="Pitluck S."/>
            <person name="Kyrpides N."/>
            <person name="Mavromatis K."/>
            <person name="Ivanova N."/>
            <person name="Mikhailova N."/>
            <person name="LaButti K.M."/>
            <person name="Clum A."/>
            <person name="Sun H.I."/>
            <person name="Brettin T."/>
            <person name="Detter J.C."/>
            <person name="Han C."/>
            <person name="Larimer F."/>
            <person name="Land M."/>
            <person name="Hauser L."/>
            <person name="Markowitz V."/>
            <person name="Cheng J.F."/>
            <person name="Hugenholtz P."/>
            <person name="Woyke T."/>
            <person name="Wu D."/>
            <person name="Steenblock K."/>
            <person name="Schneider S."/>
            <person name="Pukall R."/>
            <person name="Goeker M."/>
            <person name="Klenk H.P."/>
            <person name="Eisen J.A."/>
        </authorList>
    </citation>
    <scope>NUCLEOTIDE SEQUENCE [LARGE SCALE GENOMIC DNA]</scope>
    <source>
        <strain evidence="2">ATCC 49802 / DSM 20745 / S 6022</strain>
    </source>
</reference>
<dbReference type="STRING" id="479434.Sthe_2283"/>
<evidence type="ECO:0000313" key="1">
    <source>
        <dbReference type="EMBL" id="ACZ39704.1"/>
    </source>
</evidence>
<dbReference type="KEGG" id="sti:Sthe_2283"/>
<dbReference type="SUPFAM" id="SSF101898">
    <property type="entry name" value="NHL repeat"/>
    <property type="match status" value="1"/>
</dbReference>
<evidence type="ECO:0000313" key="2">
    <source>
        <dbReference type="Proteomes" id="UP000002027"/>
    </source>
</evidence>
<protein>
    <recommendedName>
        <fullName evidence="3">ScyD/ScyE family protein</fullName>
    </recommendedName>
</protein>
<dbReference type="NCBIfam" id="NF033206">
    <property type="entry name" value="ScyE_fam"/>
    <property type="match status" value="1"/>
</dbReference>
<organism evidence="1 2">
    <name type="scientific">Sphaerobacter thermophilus (strain ATCC 49802 / DSM 20745 / KCCM 41009 / NCIMB 13125 / S 6022)</name>
    <dbReference type="NCBI Taxonomy" id="479434"/>
    <lineage>
        <taxon>Bacteria</taxon>
        <taxon>Pseudomonadati</taxon>
        <taxon>Thermomicrobiota</taxon>
        <taxon>Thermomicrobia</taxon>
        <taxon>Sphaerobacterales</taxon>
        <taxon>Sphaerobacterineae</taxon>
        <taxon>Sphaerobacteraceae</taxon>
        <taxon>Sphaerobacter</taxon>
    </lineage>
</organism>
<proteinExistence type="predicted"/>
<dbReference type="InParanoid" id="D1C758"/>
<dbReference type="eggNOG" id="COG2133">
    <property type="taxonomic scope" value="Bacteria"/>
</dbReference>
<reference evidence="1 2" key="2">
    <citation type="journal article" date="2010" name="Stand. Genomic Sci.">
        <title>Complete genome sequence of Desulfohalobium retbaense type strain (HR(100)).</title>
        <authorList>
            <person name="Spring S."/>
            <person name="Nolan M."/>
            <person name="Lapidus A."/>
            <person name="Glavina Del Rio T."/>
            <person name="Copeland A."/>
            <person name="Tice H."/>
            <person name="Cheng J.F."/>
            <person name="Lucas S."/>
            <person name="Land M."/>
            <person name="Chen F."/>
            <person name="Bruce D."/>
            <person name="Goodwin L."/>
            <person name="Pitluck S."/>
            <person name="Ivanova N."/>
            <person name="Mavromatis K."/>
            <person name="Mikhailova N."/>
            <person name="Pati A."/>
            <person name="Chen A."/>
            <person name="Palaniappan K."/>
            <person name="Hauser L."/>
            <person name="Chang Y.J."/>
            <person name="Jeffries C.D."/>
            <person name="Munk C."/>
            <person name="Kiss H."/>
            <person name="Chain P."/>
            <person name="Han C."/>
            <person name="Brettin T."/>
            <person name="Detter J.C."/>
            <person name="Schuler E."/>
            <person name="Goker M."/>
            <person name="Rohde M."/>
            <person name="Bristow J."/>
            <person name="Eisen J.A."/>
            <person name="Markowitz V."/>
            <person name="Hugenholtz P."/>
            <person name="Kyrpides N.C."/>
            <person name="Klenk H.P."/>
        </authorList>
    </citation>
    <scope>NUCLEOTIDE SEQUENCE [LARGE SCALE GENOMIC DNA]</scope>
    <source>
        <strain evidence="2">ATCC 49802 / DSM 20745 / S 6022</strain>
    </source>
</reference>
<sequence length="379" mass="38807">MGYRPTPTWRRLASIIAVLGFMGALLPLAGASAQPTVTVFAEGLDNPRGVTFGLDGALYVAEAGSGGDGPCRENPEGDTECYGESGAITRITPDEQERIVSDLPSLAADDGSFATGPTDVVPLANGITAVVVGWGGPPDGRTALGPEGGLFGRLVLTLPDEEWNPGPDITAYEAAANPDGDIVDSNPYALVPGYPQFFVVDAGGNSLLAVGAQGEIQTVAVFPTRMVDAPPELGLPPGTQIPMHAVPDTVTYGPDGALYVGELTGFPFVPGAARVWRVVPGEEPLVYAEGFTNIIDLAFAPDGSLFVLEIARDGLLASEATGELPTGALIQVAPDGTQTEIASEGLVAPTGVALGPDGAIYVSNFGVLAEMGQVIRIAP</sequence>
<evidence type="ECO:0008006" key="3">
    <source>
        <dbReference type="Google" id="ProtNLM"/>
    </source>
</evidence>
<keyword evidence="2" id="KW-1185">Reference proteome</keyword>